<feature type="region of interest" description="Disordered" evidence="8">
    <location>
        <begin position="1"/>
        <end position="76"/>
    </location>
</feature>
<organism evidence="9 10">
    <name type="scientific">Kwoniella pini CBS 10737</name>
    <dbReference type="NCBI Taxonomy" id="1296096"/>
    <lineage>
        <taxon>Eukaryota</taxon>
        <taxon>Fungi</taxon>
        <taxon>Dikarya</taxon>
        <taxon>Basidiomycota</taxon>
        <taxon>Agaricomycotina</taxon>
        <taxon>Tremellomycetes</taxon>
        <taxon>Tremellales</taxon>
        <taxon>Cryptococcaceae</taxon>
        <taxon>Kwoniella</taxon>
    </lineage>
</organism>
<feature type="compositionally biased region" description="Basic and acidic residues" evidence="8">
    <location>
        <begin position="643"/>
        <end position="653"/>
    </location>
</feature>
<dbReference type="GO" id="GO:0006260">
    <property type="term" value="P:DNA replication"/>
    <property type="evidence" value="ECO:0007669"/>
    <property type="project" value="InterPro"/>
</dbReference>
<feature type="compositionally biased region" description="Low complexity" evidence="8">
    <location>
        <begin position="13"/>
        <end position="28"/>
    </location>
</feature>
<protein>
    <recommendedName>
        <fullName evidence="7">Structure-specific endonuclease subunit SLX4</fullName>
    </recommendedName>
</protein>
<evidence type="ECO:0000256" key="1">
    <source>
        <dbReference type="ARBA" id="ARBA00004123"/>
    </source>
</evidence>
<feature type="compositionally biased region" description="Low complexity" evidence="8">
    <location>
        <begin position="409"/>
        <end position="419"/>
    </location>
</feature>
<keyword evidence="3" id="KW-0227">DNA damage</keyword>
<feature type="region of interest" description="Disordered" evidence="8">
    <location>
        <begin position="638"/>
        <end position="662"/>
    </location>
</feature>
<evidence type="ECO:0000256" key="8">
    <source>
        <dbReference type="SAM" id="MobiDB-lite"/>
    </source>
</evidence>
<feature type="compositionally biased region" description="Acidic residues" evidence="8">
    <location>
        <begin position="449"/>
        <end position="461"/>
    </location>
</feature>
<evidence type="ECO:0000313" key="9">
    <source>
        <dbReference type="EMBL" id="WWC67692.1"/>
    </source>
</evidence>
<keyword evidence="5" id="KW-0234">DNA repair</keyword>
<dbReference type="GO" id="GO:0033557">
    <property type="term" value="C:Slx1-Slx4 complex"/>
    <property type="evidence" value="ECO:0007669"/>
    <property type="project" value="InterPro"/>
</dbReference>
<evidence type="ECO:0000256" key="7">
    <source>
        <dbReference type="ARBA" id="ARBA00029496"/>
    </source>
</evidence>
<feature type="region of interest" description="Disordered" evidence="8">
    <location>
        <begin position="310"/>
        <end position="346"/>
    </location>
</feature>
<dbReference type="InterPro" id="IPR018574">
    <property type="entry name" value="Structure-sp_endonuc_su_Slx4"/>
</dbReference>
<dbReference type="Proteomes" id="UP000094020">
    <property type="component" value="Chromosome 2"/>
</dbReference>
<comment type="similarity">
    <text evidence="2">Belongs to the SLX4 family.</text>
</comment>
<name>A0AAJ8L092_9TREE</name>
<comment type="subcellular location">
    <subcellularLocation>
        <location evidence="1">Nucleus</location>
    </subcellularLocation>
</comment>
<feature type="compositionally biased region" description="Polar residues" evidence="8">
    <location>
        <begin position="29"/>
        <end position="38"/>
    </location>
</feature>
<evidence type="ECO:0000313" key="10">
    <source>
        <dbReference type="Proteomes" id="UP000094020"/>
    </source>
</evidence>
<dbReference type="AlphaFoldDB" id="A0AAJ8L092"/>
<dbReference type="GO" id="GO:0006281">
    <property type="term" value="P:DNA repair"/>
    <property type="evidence" value="ECO:0007669"/>
    <property type="project" value="UniProtKB-KW"/>
</dbReference>
<keyword evidence="10" id="KW-1185">Reference proteome</keyword>
<accession>A0AAJ8L092</accession>
<evidence type="ECO:0000256" key="3">
    <source>
        <dbReference type="ARBA" id="ARBA00022763"/>
    </source>
</evidence>
<reference evidence="9" key="1">
    <citation type="submission" date="2013-07" db="EMBL/GenBank/DDBJ databases">
        <authorList>
            <consortium name="The Broad Institute Genome Sequencing Platform"/>
            <person name="Cuomo C."/>
            <person name="Litvintseva A."/>
            <person name="Chen Y."/>
            <person name="Heitman J."/>
            <person name="Sun S."/>
            <person name="Springer D."/>
            <person name="Dromer F."/>
            <person name="Young S.K."/>
            <person name="Zeng Q."/>
            <person name="Gargeya S."/>
            <person name="Fitzgerald M."/>
            <person name="Abouelleil A."/>
            <person name="Alvarado L."/>
            <person name="Berlin A.M."/>
            <person name="Chapman S.B."/>
            <person name="Dewar J."/>
            <person name="Goldberg J."/>
            <person name="Griggs A."/>
            <person name="Gujja S."/>
            <person name="Hansen M."/>
            <person name="Howarth C."/>
            <person name="Imamovic A."/>
            <person name="Larimer J."/>
            <person name="McCowan C."/>
            <person name="Murphy C."/>
            <person name="Pearson M."/>
            <person name="Priest M."/>
            <person name="Roberts A."/>
            <person name="Saif S."/>
            <person name="Shea T."/>
            <person name="Sykes S."/>
            <person name="Wortman J."/>
            <person name="Nusbaum C."/>
            <person name="Birren B."/>
        </authorList>
    </citation>
    <scope>NUCLEOTIDE SEQUENCE</scope>
    <source>
        <strain evidence="9">CBS 10737</strain>
    </source>
</reference>
<dbReference type="Pfam" id="PF09494">
    <property type="entry name" value="Slx4"/>
    <property type="match status" value="1"/>
</dbReference>
<evidence type="ECO:0000256" key="6">
    <source>
        <dbReference type="ARBA" id="ARBA00023242"/>
    </source>
</evidence>
<reference evidence="9" key="2">
    <citation type="submission" date="2024-02" db="EMBL/GenBank/DDBJ databases">
        <title>Comparative genomics of Cryptococcus and Kwoniella reveals pathogenesis evolution and contrasting modes of karyotype evolution via chromosome fusion or intercentromeric recombination.</title>
        <authorList>
            <person name="Coelho M.A."/>
            <person name="David-Palma M."/>
            <person name="Shea T."/>
            <person name="Bowers K."/>
            <person name="McGinley-Smith S."/>
            <person name="Mohammad A.W."/>
            <person name="Gnirke A."/>
            <person name="Yurkov A.M."/>
            <person name="Nowrousian M."/>
            <person name="Sun S."/>
            <person name="Cuomo C.A."/>
            <person name="Heitman J."/>
        </authorList>
    </citation>
    <scope>NUCLEOTIDE SEQUENCE</scope>
    <source>
        <strain evidence="9">CBS 10737</strain>
    </source>
</reference>
<dbReference type="RefSeq" id="XP_070058524.1">
    <property type="nucleotide sequence ID" value="XM_070202423.1"/>
</dbReference>
<keyword evidence="4" id="KW-0233">DNA recombination</keyword>
<feature type="compositionally biased region" description="Low complexity" evidence="8">
    <location>
        <begin position="96"/>
        <end position="109"/>
    </location>
</feature>
<keyword evidence="6" id="KW-0539">Nucleus</keyword>
<sequence length="875" mass="98571">MSKPHLTPLKQNSSLSSISSDEPILIESNSKAGPSNYMNSIKNSKSVLSKNVKNHLNKSKSLVTLSDEDEEEDDEPIFIGSTMNKLIEKYKLKSSNINSNSTKSNSRSISKSKSKSKSPSINLNFENQKSDKSLSNESIPKNSKEKSKVKIKIKTKNESTSLPLPLLPDLGSLIPLPVPEWLGKTSILLKLNNCAICKVRFKKTDSGAARWRHMSICRPPLFRPPNSPPNLKILIDKALRQQSKSSEPTSLLDLHVRKSNLIEIENIITPTKGNVNKNLTLGLKNLTSVKAINERDENWEQEIKIRLKEFIGDSSPPPPSPHFEEEEEFINSSIPTTKSDLDISPLSKSNKLNQQEEEDIDFNLPSTQTLGESTLAQIYSKPKPKPSKSNSPSILGSPSKSPITPTSNSPESQLISIQSEESDLPLPPPSQKRSRSISQRSDYEFNSSGDDDEGLLSDELDMIGIKKKPFRRWGDSRVDGNFSGIKDESTISNPLGWGGEDSPSTSSCTPQLSRHNTPSKKVTPESIHSTTPQARSRRNEHSVTPTPVAILDRVVYDVSSSSPEVDMIDDQWGDEAVISWEGVNQNVMQDEEIISVSSVAPSEVGLEEDEEEWGRDAYLEWAWNENDQNQDREALYSMESDTSEDHKSEKSGSNEEDEDQVENSIQLIERGMPDYSSWELKKLQKLIISYGYRTSNDYDSLIKIAIDCWKALNPLSPILQKEKEKGKSIKTKKRIERDSSISSADIPLSKVKINKNQKGKSKESALVILDTQDKSTHSKRKDKLKESGNSKEMIKNKITLEDLNKIFYKLIMDDKELWLRILRYEPINFDELISKSIANGIDKQRKTWKKDLKKYLDMQSISFFTEDPTGQRRRH</sequence>
<feature type="region of interest" description="Disordered" evidence="8">
    <location>
        <begin position="96"/>
        <end position="152"/>
    </location>
</feature>
<proteinExistence type="inferred from homology"/>
<dbReference type="GeneID" id="30174795"/>
<dbReference type="KEGG" id="kpin:30174795"/>
<dbReference type="GO" id="GO:0006310">
    <property type="term" value="P:DNA recombination"/>
    <property type="evidence" value="ECO:0007669"/>
    <property type="project" value="UniProtKB-KW"/>
</dbReference>
<evidence type="ECO:0000256" key="5">
    <source>
        <dbReference type="ARBA" id="ARBA00023204"/>
    </source>
</evidence>
<dbReference type="EMBL" id="CP144520">
    <property type="protein sequence ID" value="WWC67692.1"/>
    <property type="molecule type" value="Genomic_DNA"/>
</dbReference>
<feature type="compositionally biased region" description="Low complexity" evidence="8">
    <location>
        <begin position="39"/>
        <end position="51"/>
    </location>
</feature>
<feature type="compositionally biased region" description="Acidic residues" evidence="8">
    <location>
        <begin position="66"/>
        <end position="76"/>
    </location>
</feature>
<gene>
    <name evidence="9" type="ORF">I206_101604</name>
</gene>
<evidence type="ECO:0000256" key="4">
    <source>
        <dbReference type="ARBA" id="ARBA00023172"/>
    </source>
</evidence>
<evidence type="ECO:0000256" key="2">
    <source>
        <dbReference type="ARBA" id="ARBA00006661"/>
    </source>
</evidence>
<feature type="compositionally biased region" description="Polar residues" evidence="8">
    <location>
        <begin position="394"/>
        <end position="408"/>
    </location>
</feature>
<feature type="compositionally biased region" description="Polar residues" evidence="8">
    <location>
        <begin position="502"/>
        <end position="534"/>
    </location>
</feature>
<feature type="region of interest" description="Disordered" evidence="8">
    <location>
        <begin position="379"/>
        <end position="546"/>
    </location>
</feature>